<keyword evidence="2" id="KW-0732">Signal</keyword>
<reference evidence="3 4" key="1">
    <citation type="submission" date="2020-07" db="EMBL/GenBank/DDBJ databases">
        <title>Stappia sp., F7233, whole genome shotgun sequencing project.</title>
        <authorList>
            <person name="Jiang S."/>
            <person name="Liu Z.W."/>
            <person name="Du Z.J."/>
        </authorList>
    </citation>
    <scope>NUCLEOTIDE SEQUENCE [LARGE SCALE GENOMIC DNA]</scope>
    <source>
        <strain evidence="3 4">F7233</strain>
    </source>
</reference>
<organism evidence="3 4">
    <name type="scientific">Stappia albiluteola</name>
    <dbReference type="NCBI Taxonomy" id="2758565"/>
    <lineage>
        <taxon>Bacteria</taxon>
        <taxon>Pseudomonadati</taxon>
        <taxon>Pseudomonadota</taxon>
        <taxon>Alphaproteobacteria</taxon>
        <taxon>Hyphomicrobiales</taxon>
        <taxon>Stappiaceae</taxon>
        <taxon>Stappia</taxon>
    </lineage>
</organism>
<dbReference type="AlphaFoldDB" id="A0A839AEZ5"/>
<sequence length="130" mass="13576">MSNAFKSLAAAAAILMSGAAAFAQGAGGAERLQVAANTSGQEAARVARQLADAANGLSENELRRECRQIYQIVQNADPAIADAINQAILESENRRLAICLEEFAQIAPAAIDDLPNQDDEGRFNDTGSSG</sequence>
<evidence type="ECO:0000313" key="3">
    <source>
        <dbReference type="EMBL" id="MBA5777139.1"/>
    </source>
</evidence>
<gene>
    <name evidence="3" type="ORF">H2509_08375</name>
</gene>
<feature type="signal peptide" evidence="2">
    <location>
        <begin position="1"/>
        <end position="23"/>
    </location>
</feature>
<feature type="chain" id="PRO_5032998047" evidence="2">
    <location>
        <begin position="24"/>
        <end position="130"/>
    </location>
</feature>
<accession>A0A839AEZ5</accession>
<comment type="caution">
    <text evidence="3">The sequence shown here is derived from an EMBL/GenBank/DDBJ whole genome shotgun (WGS) entry which is preliminary data.</text>
</comment>
<evidence type="ECO:0000256" key="2">
    <source>
        <dbReference type="SAM" id="SignalP"/>
    </source>
</evidence>
<dbReference type="Proteomes" id="UP000541109">
    <property type="component" value="Unassembled WGS sequence"/>
</dbReference>
<dbReference type="RefSeq" id="WP_182164250.1">
    <property type="nucleotide sequence ID" value="NZ_JACFXV010000048.1"/>
</dbReference>
<keyword evidence="4" id="KW-1185">Reference proteome</keyword>
<proteinExistence type="predicted"/>
<name>A0A839AEZ5_9HYPH</name>
<feature type="region of interest" description="Disordered" evidence="1">
    <location>
        <begin position="111"/>
        <end position="130"/>
    </location>
</feature>
<evidence type="ECO:0000256" key="1">
    <source>
        <dbReference type="SAM" id="MobiDB-lite"/>
    </source>
</evidence>
<protein>
    <submittedName>
        <fullName evidence="3">Uncharacterized protein</fullName>
    </submittedName>
</protein>
<evidence type="ECO:0000313" key="4">
    <source>
        <dbReference type="Proteomes" id="UP000541109"/>
    </source>
</evidence>
<dbReference type="EMBL" id="JACFXV010000048">
    <property type="protein sequence ID" value="MBA5777139.1"/>
    <property type="molecule type" value="Genomic_DNA"/>
</dbReference>